<evidence type="ECO:0000313" key="6">
    <source>
        <dbReference type="EMBL" id="MYL82525.1"/>
    </source>
</evidence>
<dbReference type="OrthoDB" id="9798965at2"/>
<dbReference type="PANTHER" id="PTHR33705">
    <property type="entry name" value="PHOSPHOCARRIER PROTEIN HPR"/>
    <property type="match status" value="1"/>
</dbReference>
<dbReference type="EMBL" id="WVUD01000005">
    <property type="protein sequence ID" value="MYL82525.1"/>
    <property type="molecule type" value="Genomic_DNA"/>
</dbReference>
<evidence type="ECO:0000256" key="4">
    <source>
        <dbReference type="ARBA" id="ARBA00022683"/>
    </source>
</evidence>
<keyword evidence="7" id="KW-1185">Reference proteome</keyword>
<dbReference type="Gene3D" id="3.30.1340.10">
    <property type="entry name" value="HPr-like"/>
    <property type="match status" value="1"/>
</dbReference>
<dbReference type="GO" id="GO:0009401">
    <property type="term" value="P:phosphoenolpyruvate-dependent sugar phosphotransferase system"/>
    <property type="evidence" value="ECO:0007669"/>
    <property type="project" value="UniProtKB-KW"/>
</dbReference>
<protein>
    <submittedName>
        <fullName evidence="6">HPr family phosphocarrier protein</fullName>
    </submittedName>
</protein>
<evidence type="ECO:0000256" key="1">
    <source>
        <dbReference type="ARBA" id="ARBA00004496"/>
    </source>
</evidence>
<dbReference type="AlphaFoldDB" id="A0A7C9IJX4"/>
<dbReference type="InterPro" id="IPR002114">
    <property type="entry name" value="PTS_HPr_Ser_P_site"/>
</dbReference>
<dbReference type="PROSITE" id="PS51350">
    <property type="entry name" value="PTS_HPR_DOM"/>
    <property type="match status" value="1"/>
</dbReference>
<evidence type="ECO:0000313" key="7">
    <source>
        <dbReference type="Proteomes" id="UP000482487"/>
    </source>
</evidence>
<dbReference type="Proteomes" id="UP000482487">
    <property type="component" value="Unassembled WGS sequence"/>
</dbReference>
<dbReference type="CDD" id="cd00367">
    <property type="entry name" value="PTS-HPr_like"/>
    <property type="match status" value="1"/>
</dbReference>
<dbReference type="InterPro" id="IPR000032">
    <property type="entry name" value="HPr-like"/>
</dbReference>
<accession>A0A7C9IJX4</accession>
<feature type="domain" description="HPr" evidence="5">
    <location>
        <begin position="22"/>
        <end position="107"/>
    </location>
</feature>
<dbReference type="PANTHER" id="PTHR33705:SF2">
    <property type="entry name" value="PHOSPHOCARRIER PROTEIN NPR"/>
    <property type="match status" value="1"/>
</dbReference>
<proteinExistence type="inferred from homology"/>
<comment type="caution">
    <text evidence="6">The sequence shown here is derived from an EMBL/GenBank/DDBJ whole genome shotgun (WGS) entry which is preliminary data.</text>
</comment>
<dbReference type="SUPFAM" id="SSF55594">
    <property type="entry name" value="HPr-like"/>
    <property type="match status" value="1"/>
</dbReference>
<dbReference type="GO" id="GO:0005737">
    <property type="term" value="C:cytoplasm"/>
    <property type="evidence" value="ECO:0007669"/>
    <property type="project" value="UniProtKB-SubCell"/>
</dbReference>
<comment type="subcellular location">
    <subcellularLocation>
        <location evidence="1">Cytoplasm</location>
    </subcellularLocation>
</comment>
<sequence length="107" mass="11761">MTEPSMQAPTTGVDDILAANDGYRLRVRVLNEQGLHARPAARLSQEAQKFGCSIHLRHDGEAVDAKSILDILTMAAGHGSELELHADGPDALEALRHLRALFHNRFR</sequence>
<evidence type="ECO:0000256" key="3">
    <source>
        <dbReference type="ARBA" id="ARBA00022490"/>
    </source>
</evidence>
<dbReference type="PRINTS" id="PR00107">
    <property type="entry name" value="PHOSPHOCPHPR"/>
</dbReference>
<dbReference type="NCBIfam" id="TIGR01003">
    <property type="entry name" value="PTS_HPr_family"/>
    <property type="match status" value="1"/>
</dbReference>
<name>A0A7C9IJX4_9BACT</name>
<dbReference type="InterPro" id="IPR035895">
    <property type="entry name" value="HPr-like_sf"/>
</dbReference>
<dbReference type="Pfam" id="PF00381">
    <property type="entry name" value="PTS-HPr"/>
    <property type="match status" value="1"/>
</dbReference>
<dbReference type="PROSITE" id="PS00589">
    <property type="entry name" value="PTS_HPR_SER"/>
    <property type="match status" value="1"/>
</dbReference>
<reference evidence="6 7" key="1">
    <citation type="submission" date="2020-01" db="EMBL/GenBank/DDBJ databases">
        <title>Genome sequence of Desulfovibrio aerotolerans DSM 16695(T).</title>
        <authorList>
            <person name="Karnachuk O."/>
            <person name="Avakyan M."/>
            <person name="Mardanov A."/>
            <person name="Kadnikov V."/>
            <person name="Ravin N."/>
        </authorList>
    </citation>
    <scope>NUCLEOTIDE SEQUENCE [LARGE SCALE GENOMIC DNA]</scope>
    <source>
        <strain evidence="6 7">DSM 16695</strain>
    </source>
</reference>
<keyword evidence="3" id="KW-0963">Cytoplasm</keyword>
<gene>
    <name evidence="6" type="ORF">GTA51_05155</name>
</gene>
<organism evidence="6 7">
    <name type="scientific">Solidesulfovibrio aerotolerans</name>
    <dbReference type="NCBI Taxonomy" id="295255"/>
    <lineage>
        <taxon>Bacteria</taxon>
        <taxon>Pseudomonadati</taxon>
        <taxon>Thermodesulfobacteriota</taxon>
        <taxon>Desulfovibrionia</taxon>
        <taxon>Desulfovibrionales</taxon>
        <taxon>Desulfovibrionaceae</taxon>
        <taxon>Solidesulfovibrio</taxon>
    </lineage>
</organism>
<dbReference type="InterPro" id="IPR050399">
    <property type="entry name" value="HPr"/>
</dbReference>
<keyword evidence="4" id="KW-0598">Phosphotransferase system</keyword>
<dbReference type="PROSITE" id="PS00369">
    <property type="entry name" value="PTS_HPR_HIS"/>
    <property type="match status" value="1"/>
</dbReference>
<evidence type="ECO:0000256" key="2">
    <source>
        <dbReference type="ARBA" id="ARBA00010736"/>
    </source>
</evidence>
<evidence type="ECO:0000259" key="5">
    <source>
        <dbReference type="PROSITE" id="PS51350"/>
    </source>
</evidence>
<comment type="similarity">
    <text evidence="2">Belongs to the HPr family.</text>
</comment>
<dbReference type="InterPro" id="IPR001020">
    <property type="entry name" value="PTS_HPr_His_P_site"/>
</dbReference>